<dbReference type="RefSeq" id="WP_005803369.1">
    <property type="nucleotide sequence ID" value="NZ_JGCY01000291.1"/>
</dbReference>
<dbReference type="PATRIC" id="fig|1339315.3.peg.2555"/>
<dbReference type="EMBL" id="JGCY01000291">
    <property type="protein sequence ID" value="EXY74369.1"/>
    <property type="molecule type" value="Genomic_DNA"/>
</dbReference>
<dbReference type="CDD" id="cd12105">
    <property type="entry name" value="HmuY"/>
    <property type="match status" value="1"/>
</dbReference>
<evidence type="ECO:0000256" key="1">
    <source>
        <dbReference type="SAM" id="SignalP"/>
    </source>
</evidence>
<evidence type="ECO:0000313" key="2">
    <source>
        <dbReference type="EMBL" id="EXY74369.1"/>
    </source>
</evidence>
<accession>A0A015SQ73</accession>
<keyword evidence="1" id="KW-0732">Signal</keyword>
<dbReference type="Proteomes" id="UP000020529">
    <property type="component" value="Unassembled WGS sequence"/>
</dbReference>
<dbReference type="AlphaFoldDB" id="A0A015SQ73"/>
<comment type="caution">
    <text evidence="2">The sequence shown here is derived from an EMBL/GenBank/DDBJ whole genome shotgun (WGS) entry which is preliminary data.</text>
</comment>
<reference evidence="2 3" key="1">
    <citation type="submission" date="2014-02" db="EMBL/GenBank/DDBJ databases">
        <authorList>
            <person name="Sears C."/>
            <person name="Carroll K."/>
            <person name="Sack B.R."/>
            <person name="Qadri F."/>
            <person name="Myers L.L."/>
            <person name="Chung G.-T."/>
            <person name="Escheverria P."/>
            <person name="Fraser C.M."/>
            <person name="Sadzewicz L."/>
            <person name="Shefchek K.A."/>
            <person name="Tallon L."/>
            <person name="Das S.P."/>
            <person name="Daugherty S."/>
            <person name="Mongodin E.F."/>
        </authorList>
    </citation>
    <scope>NUCLEOTIDE SEQUENCE [LARGE SCALE GENOMIC DNA]</scope>
    <source>
        <strain evidence="3">3988T(B)14</strain>
    </source>
</reference>
<feature type="chain" id="PRO_5001476595" evidence="1">
    <location>
        <begin position="22"/>
        <end position="238"/>
    </location>
</feature>
<organism evidence="2 3">
    <name type="scientific">Bacteroides fragilis str. 3988T(B)14</name>
    <dbReference type="NCBI Taxonomy" id="1339315"/>
    <lineage>
        <taxon>Bacteria</taxon>
        <taxon>Pseudomonadati</taxon>
        <taxon>Bacteroidota</taxon>
        <taxon>Bacteroidia</taxon>
        <taxon>Bacteroidales</taxon>
        <taxon>Bacteroidaceae</taxon>
        <taxon>Bacteroides</taxon>
    </lineage>
</organism>
<gene>
    <name evidence="2" type="ORF">M124_1795</name>
</gene>
<evidence type="ECO:0000313" key="3">
    <source>
        <dbReference type="Proteomes" id="UP000020529"/>
    </source>
</evidence>
<sequence length="238" mass="26648">MKHTGLFKTLCFCAGCLLLSACVDYSDIQPFDGKTLPRKSGYTTGVTNDWIYFNLRTGEVFNALGVNRDIKEGGQMNRTDWDLAFCGYVMRTNSGTSGIGRGGAADLGYGNYENWTSVAQLPSDLKWVEDNQEVYVTMSQNDWNHYLIENGLDFNSNPWFDPNNGPQKTTTNANPVLAQAMSFAGPPPVYTPSYHTYVVRTADGKHYFKIQIISWYDANVEIGDEGGRLSYYCDELQP</sequence>
<name>A0A015SQ73_BACFG</name>
<dbReference type="PROSITE" id="PS51257">
    <property type="entry name" value="PROKAR_LIPOPROTEIN"/>
    <property type="match status" value="1"/>
</dbReference>
<proteinExistence type="predicted"/>
<dbReference type="Pfam" id="PF14064">
    <property type="entry name" value="HmuY"/>
    <property type="match status" value="1"/>
</dbReference>
<feature type="signal peptide" evidence="1">
    <location>
        <begin position="1"/>
        <end position="21"/>
    </location>
</feature>
<dbReference type="InterPro" id="IPR025921">
    <property type="entry name" value="HmuY"/>
</dbReference>
<protein>
    <submittedName>
        <fullName evidence="2">HmuY family protein</fullName>
    </submittedName>
</protein>